<proteinExistence type="predicted"/>
<comment type="caution">
    <text evidence="1">The sequence shown here is derived from an EMBL/GenBank/DDBJ whole genome shotgun (WGS) entry which is preliminary data.</text>
</comment>
<dbReference type="EMBL" id="AMZH03006927">
    <property type="protein sequence ID" value="RRT62586.1"/>
    <property type="molecule type" value="Genomic_DNA"/>
</dbReference>
<evidence type="ECO:0000313" key="2">
    <source>
        <dbReference type="Proteomes" id="UP000287651"/>
    </source>
</evidence>
<protein>
    <submittedName>
        <fullName evidence="1">Uncharacterized protein</fullName>
    </submittedName>
</protein>
<dbReference type="AlphaFoldDB" id="A0A426ZF45"/>
<gene>
    <name evidence="1" type="ORF">B296_00043321</name>
</gene>
<dbReference type="Proteomes" id="UP000287651">
    <property type="component" value="Unassembled WGS sequence"/>
</dbReference>
<organism evidence="1 2">
    <name type="scientific">Ensete ventricosum</name>
    <name type="common">Abyssinian banana</name>
    <name type="synonym">Musa ensete</name>
    <dbReference type="NCBI Taxonomy" id="4639"/>
    <lineage>
        <taxon>Eukaryota</taxon>
        <taxon>Viridiplantae</taxon>
        <taxon>Streptophyta</taxon>
        <taxon>Embryophyta</taxon>
        <taxon>Tracheophyta</taxon>
        <taxon>Spermatophyta</taxon>
        <taxon>Magnoliopsida</taxon>
        <taxon>Liliopsida</taxon>
        <taxon>Zingiberales</taxon>
        <taxon>Musaceae</taxon>
        <taxon>Ensete</taxon>
    </lineage>
</organism>
<sequence>MSQPDEIARVRKLASAVIRRGALVSICWLTYRARFVRPPATRWQGGRRLVGRLRLLCHVVGPLPRCRLFAVRRTADQVGTPALPVGLTESTSALVMLSDLETIQLGQAI</sequence>
<name>A0A426ZF45_ENSVE</name>
<reference evidence="1 2" key="1">
    <citation type="journal article" date="2014" name="Agronomy (Basel)">
        <title>A Draft Genome Sequence for Ensete ventricosum, the Drought-Tolerant Tree Against Hunger.</title>
        <authorList>
            <person name="Harrison J."/>
            <person name="Moore K.A."/>
            <person name="Paszkiewicz K."/>
            <person name="Jones T."/>
            <person name="Grant M."/>
            <person name="Ambacheew D."/>
            <person name="Muzemil S."/>
            <person name="Studholme D.J."/>
        </authorList>
    </citation>
    <scope>NUCLEOTIDE SEQUENCE [LARGE SCALE GENOMIC DNA]</scope>
</reference>
<evidence type="ECO:0000313" key="1">
    <source>
        <dbReference type="EMBL" id="RRT62586.1"/>
    </source>
</evidence>
<accession>A0A426ZF45</accession>